<dbReference type="Proteomes" id="UP000031599">
    <property type="component" value="Unassembled WGS sequence"/>
</dbReference>
<dbReference type="SUPFAM" id="SSF50630">
    <property type="entry name" value="Acid proteases"/>
    <property type="match status" value="1"/>
</dbReference>
<accession>A0A0C2CQF2</accession>
<comment type="caution">
    <text evidence="1">The sequence shown here is derived from an EMBL/GenBank/DDBJ whole genome shotgun (WGS) entry which is preliminary data.</text>
</comment>
<protein>
    <recommendedName>
        <fullName evidence="3">Aspartyl protease</fullName>
    </recommendedName>
</protein>
<sequence>MAPPEAVVPLGHASGQFHTVPVWVNDRALTVAVLDTGIGIELISQALCERVGCVVEGSFSGQRMSGQEVTLPLTRLERLEVAGVVREDVLAGVVDIEGFFSEPQLEVFVGLPFFEQTPFTLDGPGSRLVIESAASLSRREAGARAVPVSVRRHGPAIDLFVPLRLGDQVAEVMMDTGSRSIILHPRYAELLGIDLEADDVRRQVGEDETGNPFTRHFTTIEQPVAFEGAPGSARAGLAVMFQEIIHDGLVGTDLLSRCVVTYDLPRGRILVSGEDAGP</sequence>
<dbReference type="RefSeq" id="WP_052558751.1">
    <property type="nucleotide sequence ID" value="NZ_JMCC02000162.1"/>
</dbReference>
<dbReference type="EMBL" id="JMCC02000162">
    <property type="protein sequence ID" value="KIG11945.1"/>
    <property type="molecule type" value="Genomic_DNA"/>
</dbReference>
<proteinExistence type="predicted"/>
<evidence type="ECO:0000313" key="1">
    <source>
        <dbReference type="EMBL" id="KIG11945.1"/>
    </source>
</evidence>
<dbReference type="InterPro" id="IPR021109">
    <property type="entry name" value="Peptidase_aspartic_dom_sf"/>
</dbReference>
<dbReference type="AlphaFoldDB" id="A0A0C2CQF2"/>
<reference evidence="1 2" key="1">
    <citation type="submission" date="2014-12" db="EMBL/GenBank/DDBJ databases">
        <title>Genome assembly of Enhygromyxa salina DSM 15201.</title>
        <authorList>
            <person name="Sharma G."/>
            <person name="Subramanian S."/>
        </authorList>
    </citation>
    <scope>NUCLEOTIDE SEQUENCE [LARGE SCALE GENOMIC DNA]</scope>
    <source>
        <strain evidence="1 2">DSM 15201</strain>
    </source>
</reference>
<gene>
    <name evidence="1" type="ORF">DB30_02246</name>
</gene>
<dbReference type="Pfam" id="PF13650">
    <property type="entry name" value="Asp_protease_2"/>
    <property type="match status" value="1"/>
</dbReference>
<dbReference type="Gene3D" id="2.40.70.10">
    <property type="entry name" value="Acid Proteases"/>
    <property type="match status" value="2"/>
</dbReference>
<organism evidence="1 2">
    <name type="scientific">Enhygromyxa salina</name>
    <dbReference type="NCBI Taxonomy" id="215803"/>
    <lineage>
        <taxon>Bacteria</taxon>
        <taxon>Pseudomonadati</taxon>
        <taxon>Myxococcota</taxon>
        <taxon>Polyangia</taxon>
        <taxon>Nannocystales</taxon>
        <taxon>Nannocystaceae</taxon>
        <taxon>Enhygromyxa</taxon>
    </lineage>
</organism>
<evidence type="ECO:0000313" key="2">
    <source>
        <dbReference type="Proteomes" id="UP000031599"/>
    </source>
</evidence>
<name>A0A0C2CQF2_9BACT</name>
<evidence type="ECO:0008006" key="3">
    <source>
        <dbReference type="Google" id="ProtNLM"/>
    </source>
</evidence>